<feature type="transmembrane region" description="Helical" evidence="1">
    <location>
        <begin position="42"/>
        <end position="63"/>
    </location>
</feature>
<dbReference type="STRING" id="1499967.U27_04856"/>
<sequence>MNDLNIITLEANRLLTIVLCGLALILWWSSPLFLKYKCRVRWYWFAMFCTLFAIIGTIGFSWWKPERGLLRTYYRSSYFSGESAKETPQKDRTINFSVSDFYDWETFSGNPFSVKWEGNLYFPSDKHRPEILSSCLTVLKIDNTVIYTPPNSFDIGTPEGRKSLGKGWSYDEKTLKTQQTYVWSSDNRSDVYLGVNDITDMLLTFRAVAFDYPHSPIQQVDVFVNDVATATLPMKKNWEWATYTVSIPQETIQKGLDGIAWIQFRYSNPVQPSKILPDSSETRKLAIALDTIELTPIRPSGSIQKLAHSGFSQGFHRISLFAQSSGERPSLHLRWKSEDSLNLSLISEDYLFPPESDLSNHLPQKFQQERVLLSVLILYKCLTILLIGTLFVIGVVPYTNVAGLRQFQRYLTHTIRTQWRSGILHGFRVVATLKMASFLGRYDVWIIAALRPFLFLAYFGLEKFFLYAWDDQHSYFAVAMGLIKLDPIVERFTFGFPVLLIPFIKIFNPQNFSEIVLPFSIFNAFILGTLGIYLVFQITHFLVKDRYTARIATLLYVLHPFFPLFAKTKWNQIYLHPVYWGDIVGWNMTSDHVSVVFMLLAVFLFLKSMSARNGMILTGVVLGYAGLIRMPSLAILVPLLYFGVLHRISWKQYFLLLISMGVVLSPQLAYNWHFFGSPFTFGYTALKHIKQFWTPSLVPRQLATILWDHASLFVVFVTTFLIYVHRKIGGMLILWISVFTLYYAGYEALYNDPIRFLLPIRPALCIGAALLLASGQDVIERIFLLVALLALLMVSSYRTTLSLPSDMIPATFYGIGVLFVIIGMILRVRGIVLASLCLYIVCSLYLPKLSVPAWGMLAAVIFLINVAHLKWWGQFASYEPDKYGDTIR</sequence>
<feature type="transmembrane region" description="Helical" evidence="1">
    <location>
        <begin position="547"/>
        <end position="566"/>
    </location>
</feature>
<feature type="transmembrane region" description="Helical" evidence="1">
    <location>
        <begin position="12"/>
        <end position="30"/>
    </location>
</feature>
<feature type="transmembrane region" description="Helical" evidence="1">
    <location>
        <begin position="782"/>
        <end position="801"/>
    </location>
</feature>
<feature type="transmembrane region" description="Helical" evidence="1">
    <location>
        <begin position="653"/>
        <end position="670"/>
    </location>
</feature>
<feature type="transmembrane region" description="Helical" evidence="1">
    <location>
        <begin position="442"/>
        <end position="461"/>
    </location>
</feature>
<evidence type="ECO:0000313" key="2">
    <source>
        <dbReference type="EMBL" id="GAK57884.1"/>
    </source>
</evidence>
<feature type="transmembrane region" description="Helical" evidence="1">
    <location>
        <begin position="731"/>
        <end position="750"/>
    </location>
</feature>
<evidence type="ECO:0000313" key="3">
    <source>
        <dbReference type="Proteomes" id="UP000030661"/>
    </source>
</evidence>
<organism evidence="2">
    <name type="scientific">Vecturithrix granuli</name>
    <dbReference type="NCBI Taxonomy" id="1499967"/>
    <lineage>
        <taxon>Bacteria</taxon>
        <taxon>Candidatus Moduliflexota</taxon>
        <taxon>Candidatus Vecturitrichia</taxon>
        <taxon>Candidatus Vecturitrichales</taxon>
        <taxon>Candidatus Vecturitrichaceae</taxon>
        <taxon>Candidatus Vecturithrix</taxon>
    </lineage>
</organism>
<feature type="transmembrane region" description="Helical" evidence="1">
    <location>
        <begin position="853"/>
        <end position="872"/>
    </location>
</feature>
<feature type="transmembrane region" description="Helical" evidence="1">
    <location>
        <begin position="515"/>
        <end position="535"/>
    </location>
</feature>
<dbReference type="Proteomes" id="UP000030661">
    <property type="component" value="Unassembled WGS sequence"/>
</dbReference>
<feature type="transmembrane region" description="Helical" evidence="1">
    <location>
        <begin position="807"/>
        <end position="826"/>
    </location>
</feature>
<keyword evidence="1" id="KW-1133">Transmembrane helix</keyword>
<gene>
    <name evidence="2" type="ORF">U27_04856</name>
</gene>
<dbReference type="GO" id="GO:0016740">
    <property type="term" value="F:transferase activity"/>
    <property type="evidence" value="ECO:0007669"/>
    <property type="project" value="UniProtKB-KW"/>
</dbReference>
<keyword evidence="1" id="KW-0812">Transmembrane</keyword>
<feature type="transmembrane region" description="Helical" evidence="1">
    <location>
        <begin position="705"/>
        <end position="724"/>
    </location>
</feature>
<evidence type="ECO:0000256" key="1">
    <source>
        <dbReference type="SAM" id="Phobius"/>
    </source>
</evidence>
<reference evidence="2" key="1">
    <citation type="journal article" date="2015" name="PeerJ">
        <title>First genomic representation of candidate bacterial phylum KSB3 points to enhanced environmental sensing as a trigger of wastewater bulking.</title>
        <authorList>
            <person name="Sekiguchi Y."/>
            <person name="Ohashi A."/>
            <person name="Parks D.H."/>
            <person name="Yamauchi T."/>
            <person name="Tyson G.W."/>
            <person name="Hugenholtz P."/>
        </authorList>
    </citation>
    <scope>NUCLEOTIDE SEQUENCE [LARGE SCALE GENOMIC DNA]</scope>
</reference>
<accession>A0A081BZX9</accession>
<keyword evidence="3" id="KW-1185">Reference proteome</keyword>
<keyword evidence="2" id="KW-0808">Transferase</keyword>
<name>A0A081BZX9_VECG1</name>
<proteinExistence type="predicted"/>
<feature type="transmembrane region" description="Helical" evidence="1">
    <location>
        <begin position="371"/>
        <end position="396"/>
    </location>
</feature>
<keyword evidence="1" id="KW-0472">Membrane</keyword>
<feature type="transmembrane region" description="Helical" evidence="1">
    <location>
        <begin position="756"/>
        <end position="775"/>
    </location>
</feature>
<feature type="transmembrane region" description="Helical" evidence="1">
    <location>
        <begin position="578"/>
        <end position="604"/>
    </location>
</feature>
<dbReference type="HOGENOM" id="CLU_324840_0_0_0"/>
<dbReference type="EMBL" id="DF820466">
    <property type="protein sequence ID" value="GAK57884.1"/>
    <property type="molecule type" value="Genomic_DNA"/>
</dbReference>
<protein>
    <submittedName>
        <fullName evidence="2">4-amino-4-deoxy-L-arabinose transferase and related glycosyltransferase of PMT family</fullName>
    </submittedName>
</protein>
<feature type="transmembrane region" description="Helical" evidence="1">
    <location>
        <begin position="616"/>
        <end position="641"/>
    </location>
</feature>
<dbReference type="AlphaFoldDB" id="A0A081BZX9"/>